<evidence type="ECO:0000313" key="2">
    <source>
        <dbReference type="Proteomes" id="UP000499080"/>
    </source>
</evidence>
<reference evidence="1 2" key="1">
    <citation type="journal article" date="2019" name="Sci. Rep.">
        <title>Orb-weaving spider Araneus ventricosus genome elucidates the spidroin gene catalogue.</title>
        <authorList>
            <person name="Kono N."/>
            <person name="Nakamura H."/>
            <person name="Ohtoshi R."/>
            <person name="Moran D.A.P."/>
            <person name="Shinohara A."/>
            <person name="Yoshida Y."/>
            <person name="Fujiwara M."/>
            <person name="Mori M."/>
            <person name="Tomita M."/>
            <person name="Arakawa K."/>
        </authorList>
    </citation>
    <scope>NUCLEOTIDE SEQUENCE [LARGE SCALE GENOMIC DNA]</scope>
</reference>
<name>A0A4Y2CQ68_ARAVE</name>
<comment type="caution">
    <text evidence="1">The sequence shown here is derived from an EMBL/GenBank/DDBJ whole genome shotgun (WGS) entry which is preliminary data.</text>
</comment>
<dbReference type="Proteomes" id="UP000499080">
    <property type="component" value="Unassembled WGS sequence"/>
</dbReference>
<protein>
    <submittedName>
        <fullName evidence="1">Uncharacterized protein</fullName>
    </submittedName>
</protein>
<gene>
    <name evidence="1" type="ORF">AVEN_102846_1</name>
</gene>
<dbReference type="AlphaFoldDB" id="A0A4Y2CQ68"/>
<accession>A0A4Y2CQ68</accession>
<evidence type="ECO:0000313" key="1">
    <source>
        <dbReference type="EMBL" id="GBM06582.1"/>
    </source>
</evidence>
<keyword evidence="2" id="KW-1185">Reference proteome</keyword>
<organism evidence="1 2">
    <name type="scientific">Araneus ventricosus</name>
    <name type="common">Orbweaver spider</name>
    <name type="synonym">Epeira ventricosa</name>
    <dbReference type="NCBI Taxonomy" id="182803"/>
    <lineage>
        <taxon>Eukaryota</taxon>
        <taxon>Metazoa</taxon>
        <taxon>Ecdysozoa</taxon>
        <taxon>Arthropoda</taxon>
        <taxon>Chelicerata</taxon>
        <taxon>Arachnida</taxon>
        <taxon>Araneae</taxon>
        <taxon>Araneomorphae</taxon>
        <taxon>Entelegynae</taxon>
        <taxon>Araneoidea</taxon>
        <taxon>Araneidae</taxon>
        <taxon>Araneus</taxon>
    </lineage>
</organism>
<sequence length="100" mass="10892">MAKHFWPLIVASGAARANGSRGIANSFPCAIDQWRSKIYWLPVAWQFCSTPLVISVDLSEINVKVVCVRGAPSRLTPSASIILAHPLRYGLAGIDCQLQN</sequence>
<proteinExistence type="predicted"/>
<dbReference type="EMBL" id="BGPR01087287">
    <property type="protein sequence ID" value="GBM06582.1"/>
    <property type="molecule type" value="Genomic_DNA"/>
</dbReference>